<organism evidence="8 9">
    <name type="scientific">Hydrogenimonas thermophila</name>
    <dbReference type="NCBI Taxonomy" id="223786"/>
    <lineage>
        <taxon>Bacteria</taxon>
        <taxon>Pseudomonadati</taxon>
        <taxon>Campylobacterota</taxon>
        <taxon>Epsilonproteobacteria</taxon>
        <taxon>Campylobacterales</taxon>
        <taxon>Hydrogenimonadaceae</taxon>
        <taxon>Hydrogenimonas</taxon>
    </lineage>
</organism>
<evidence type="ECO:0000256" key="2">
    <source>
        <dbReference type="ARBA" id="ARBA00022692"/>
    </source>
</evidence>
<gene>
    <name evidence="8" type="ORF">SAMN05216234_12124</name>
</gene>
<evidence type="ECO:0000259" key="7">
    <source>
        <dbReference type="Pfam" id="PF07244"/>
    </source>
</evidence>
<sequence length="563" mass="64084">MIRFITAFIILTHTLYAAALPVKFSGNKTFSDRTLYEVIGLKPPLFFEFWKSEQKLDPNKVKALTPLIENFYKSHGFYNAKAKSDIKDNTIVFLIKENEPIKVAKISAISALDIKPIIPFHNQDRFDPEAFVKSKKEIRKFYANHQYCNVELNAKAYVDIEKNLAYIVYDVKPNEKCFFGKISIETKENISPEIIKSLLYFKQGDPYSTELIKRSYKEIYANEGIDRVIIDDSRHNGKSVPVDVKVSAYPKPIHIKAGAGFSSDEGINLLMGIKHRNILGDLKTVGIEARYSQIKSYIQIFTDVPLVNHYRLGGNIAIKREIYDGYNEESLITRVDLKRSIFPHRFRGSIFYEDIATTDSNDPINFPNGKLQIFSPEGSWEVDRRDSIIEPSKGYRLNARVMGSIKSQLSDATYYKLFLSGSYHLPVSFGVTSFRLKYGAIKLLQGRIPPSYRFYAGGMNSNRAYNFRQLGPQNSNGDPIGAFSITEGSVELRFPLSESFKAVLFTDITYLGDTTLPDYQKPYISIGPGIRYKTPIGPIALDVGFDFNDFSRFAIHFHIGELF</sequence>
<reference evidence="8 9" key="1">
    <citation type="submission" date="2016-10" db="EMBL/GenBank/DDBJ databases">
        <authorList>
            <person name="de Groot N.N."/>
        </authorList>
    </citation>
    <scope>NUCLEOTIDE SEQUENCE [LARGE SCALE GENOMIC DNA]</scope>
    <source>
        <strain evidence="8 9">EP1-55-1</strain>
    </source>
</reference>
<dbReference type="InterPro" id="IPR010827">
    <property type="entry name" value="BamA/TamA_POTRA"/>
</dbReference>
<feature type="domain" description="Bacterial surface antigen (D15)" evidence="6">
    <location>
        <begin position="277"/>
        <end position="563"/>
    </location>
</feature>
<protein>
    <submittedName>
        <fullName evidence="8">Translocation and assembly module TamA</fullName>
    </submittedName>
</protein>
<dbReference type="EMBL" id="FOXB01000021">
    <property type="protein sequence ID" value="SFP47926.1"/>
    <property type="molecule type" value="Genomic_DNA"/>
</dbReference>
<dbReference type="InterPro" id="IPR039910">
    <property type="entry name" value="D15-like"/>
</dbReference>
<dbReference type="PANTHER" id="PTHR12815:SF47">
    <property type="entry name" value="TRANSLOCATION AND ASSEMBLY MODULE SUBUNIT TAMA"/>
    <property type="match status" value="1"/>
</dbReference>
<evidence type="ECO:0000259" key="6">
    <source>
        <dbReference type="Pfam" id="PF01103"/>
    </source>
</evidence>
<evidence type="ECO:0000313" key="9">
    <source>
        <dbReference type="Proteomes" id="UP000199227"/>
    </source>
</evidence>
<evidence type="ECO:0000256" key="3">
    <source>
        <dbReference type="ARBA" id="ARBA00022729"/>
    </source>
</evidence>
<dbReference type="InterPro" id="IPR000184">
    <property type="entry name" value="Bac_surfAg_D15"/>
</dbReference>
<feature type="domain" description="POTRA" evidence="7">
    <location>
        <begin position="112"/>
        <end position="173"/>
    </location>
</feature>
<keyword evidence="5" id="KW-0998">Cell outer membrane</keyword>
<dbReference type="PANTHER" id="PTHR12815">
    <property type="entry name" value="SORTING AND ASSEMBLY MACHINERY SAMM50 PROTEIN FAMILY MEMBER"/>
    <property type="match status" value="1"/>
</dbReference>
<keyword evidence="3" id="KW-0732">Signal</keyword>
<dbReference type="AlphaFoldDB" id="A0A1I5QPY7"/>
<evidence type="ECO:0000256" key="4">
    <source>
        <dbReference type="ARBA" id="ARBA00023136"/>
    </source>
</evidence>
<evidence type="ECO:0000256" key="1">
    <source>
        <dbReference type="ARBA" id="ARBA00004370"/>
    </source>
</evidence>
<dbReference type="Pfam" id="PF01103">
    <property type="entry name" value="Omp85"/>
    <property type="match status" value="1"/>
</dbReference>
<evidence type="ECO:0000313" key="8">
    <source>
        <dbReference type="EMBL" id="SFP47926.1"/>
    </source>
</evidence>
<accession>A0A1I5QPY7</accession>
<dbReference type="Proteomes" id="UP000199227">
    <property type="component" value="Unassembled WGS sequence"/>
</dbReference>
<dbReference type="OrthoDB" id="9814535at2"/>
<dbReference type="Pfam" id="PF07244">
    <property type="entry name" value="POTRA"/>
    <property type="match status" value="2"/>
</dbReference>
<feature type="domain" description="POTRA" evidence="7">
    <location>
        <begin position="22"/>
        <end position="97"/>
    </location>
</feature>
<dbReference type="Gene3D" id="3.10.20.310">
    <property type="entry name" value="membrane protein fhac"/>
    <property type="match status" value="3"/>
</dbReference>
<keyword evidence="9" id="KW-1185">Reference proteome</keyword>
<keyword evidence="4" id="KW-0472">Membrane</keyword>
<dbReference type="STRING" id="223786.SAMN05216234_12124"/>
<comment type="subcellular location">
    <subcellularLocation>
        <location evidence="1">Membrane</location>
    </subcellularLocation>
</comment>
<dbReference type="Gene3D" id="2.40.160.50">
    <property type="entry name" value="membrane protein fhac: a member of the omp85/tpsb transporter family"/>
    <property type="match status" value="1"/>
</dbReference>
<keyword evidence="2" id="KW-0812">Transmembrane</keyword>
<proteinExistence type="predicted"/>
<dbReference type="GO" id="GO:0019867">
    <property type="term" value="C:outer membrane"/>
    <property type="evidence" value="ECO:0007669"/>
    <property type="project" value="InterPro"/>
</dbReference>
<dbReference type="RefSeq" id="WP_092912681.1">
    <property type="nucleotide sequence ID" value="NZ_FOXB01000021.1"/>
</dbReference>
<evidence type="ECO:0000256" key="5">
    <source>
        <dbReference type="ARBA" id="ARBA00023237"/>
    </source>
</evidence>
<name>A0A1I5QPY7_9BACT</name>